<evidence type="ECO:0000313" key="3">
    <source>
        <dbReference type="Proteomes" id="UP000794436"/>
    </source>
</evidence>
<comment type="caution">
    <text evidence="2">The sequence shown here is derived from an EMBL/GenBank/DDBJ whole genome shotgun (WGS) entry which is preliminary data.</text>
</comment>
<dbReference type="Proteomes" id="UP000794436">
    <property type="component" value="Unassembled WGS sequence"/>
</dbReference>
<dbReference type="Gene3D" id="3.10.20.90">
    <property type="entry name" value="Phosphatidylinositol 3-kinase Catalytic Subunit, Chain A, domain 1"/>
    <property type="match status" value="1"/>
</dbReference>
<dbReference type="InterPro" id="IPR029071">
    <property type="entry name" value="Ubiquitin-like_domsf"/>
</dbReference>
<feature type="domain" description="UBL3-like ubiquitin" evidence="1">
    <location>
        <begin position="12"/>
        <end position="108"/>
    </location>
</feature>
<dbReference type="OrthoDB" id="1043111at2759"/>
<reference evidence="2" key="1">
    <citation type="submission" date="2019-03" db="EMBL/GenBank/DDBJ databases">
        <title>Long read genome sequence of the mycoparasitic Pythium oligandrum ATCC 38472 isolated from sugarbeet rhizosphere.</title>
        <authorList>
            <person name="Gaulin E."/>
        </authorList>
    </citation>
    <scope>NUCLEOTIDE SEQUENCE</scope>
    <source>
        <strain evidence="2">ATCC 38472_TT</strain>
    </source>
</reference>
<dbReference type="EMBL" id="SPLM01000146">
    <property type="protein sequence ID" value="TMW56110.1"/>
    <property type="molecule type" value="Genomic_DNA"/>
</dbReference>
<name>A0A8K1C460_PYTOL</name>
<dbReference type="InterPro" id="IPR039540">
    <property type="entry name" value="UBL3-like_ubiquitin_dom"/>
</dbReference>
<evidence type="ECO:0000313" key="2">
    <source>
        <dbReference type="EMBL" id="TMW56110.1"/>
    </source>
</evidence>
<dbReference type="SUPFAM" id="SSF54236">
    <property type="entry name" value="Ubiquitin-like"/>
    <property type="match status" value="1"/>
</dbReference>
<sequence>MSRQGAGSSENELALKFLFANQDNVKLVLRFPKSTLVSQVKTALRENWPEGLPTQEEVKTIRLICMGRGMLQDNQTLEGNKVPAFPTHPTPVNVSILRNPTPSAASEKPVVVANKSTPGQLPPNAPTPSCGCVIL</sequence>
<organism evidence="2 3">
    <name type="scientific">Pythium oligandrum</name>
    <name type="common">Mycoparasitic fungus</name>
    <dbReference type="NCBI Taxonomy" id="41045"/>
    <lineage>
        <taxon>Eukaryota</taxon>
        <taxon>Sar</taxon>
        <taxon>Stramenopiles</taxon>
        <taxon>Oomycota</taxon>
        <taxon>Peronosporomycetes</taxon>
        <taxon>Pythiales</taxon>
        <taxon>Pythiaceae</taxon>
        <taxon>Pythium</taxon>
    </lineage>
</organism>
<dbReference type="Pfam" id="PF13881">
    <property type="entry name" value="Rad60-SLD_2"/>
    <property type="match status" value="1"/>
</dbReference>
<keyword evidence="3" id="KW-1185">Reference proteome</keyword>
<evidence type="ECO:0000259" key="1">
    <source>
        <dbReference type="Pfam" id="PF13881"/>
    </source>
</evidence>
<proteinExistence type="predicted"/>
<dbReference type="AlphaFoldDB" id="A0A8K1C460"/>
<accession>A0A8K1C460</accession>
<protein>
    <recommendedName>
        <fullName evidence="1">UBL3-like ubiquitin domain-containing protein</fullName>
    </recommendedName>
</protein>
<gene>
    <name evidence="2" type="ORF">Poli38472_008758</name>
</gene>